<gene>
    <name evidence="1" type="ORF">AXF42_Ash011003</name>
</gene>
<evidence type="ECO:0000313" key="2">
    <source>
        <dbReference type="Proteomes" id="UP000236161"/>
    </source>
</evidence>
<keyword evidence="1" id="KW-0808">Transferase</keyword>
<dbReference type="GO" id="GO:0004366">
    <property type="term" value="F:glycerol-3-phosphate O-acyltransferase activity"/>
    <property type="evidence" value="ECO:0007669"/>
    <property type="project" value="UniProtKB-EC"/>
</dbReference>
<sequence length="92" mass="10503">MHLFRLMTSRAVVCDVWYLEPQYLRPGETPIEFAGRARDMIAARAGLIKGQRHDCSSSGAHKGYRKEIIFFLKMMPSESLGFLLRAICTLLQ</sequence>
<name>A0A2H9ZQU1_9ASPA</name>
<proteinExistence type="predicted"/>
<dbReference type="EC" id="2.3.1.15" evidence="1"/>
<keyword evidence="1" id="KW-0012">Acyltransferase</keyword>
<organism evidence="1 2">
    <name type="scientific">Apostasia shenzhenica</name>
    <dbReference type="NCBI Taxonomy" id="1088818"/>
    <lineage>
        <taxon>Eukaryota</taxon>
        <taxon>Viridiplantae</taxon>
        <taxon>Streptophyta</taxon>
        <taxon>Embryophyta</taxon>
        <taxon>Tracheophyta</taxon>
        <taxon>Spermatophyta</taxon>
        <taxon>Magnoliopsida</taxon>
        <taxon>Liliopsida</taxon>
        <taxon>Asparagales</taxon>
        <taxon>Orchidaceae</taxon>
        <taxon>Apostasioideae</taxon>
        <taxon>Apostasia</taxon>
    </lineage>
</organism>
<dbReference type="STRING" id="1088818.A0A2H9ZQU1"/>
<reference evidence="1 2" key="1">
    <citation type="journal article" date="2017" name="Nature">
        <title>The Apostasia genome and the evolution of orchids.</title>
        <authorList>
            <person name="Zhang G.Q."/>
            <person name="Liu K.W."/>
            <person name="Li Z."/>
            <person name="Lohaus R."/>
            <person name="Hsiao Y.Y."/>
            <person name="Niu S.C."/>
            <person name="Wang J.Y."/>
            <person name="Lin Y.C."/>
            <person name="Xu Q."/>
            <person name="Chen L.J."/>
            <person name="Yoshida K."/>
            <person name="Fujiwara S."/>
            <person name="Wang Z.W."/>
            <person name="Zhang Y.Q."/>
            <person name="Mitsuda N."/>
            <person name="Wang M."/>
            <person name="Liu G.H."/>
            <person name="Pecoraro L."/>
            <person name="Huang H.X."/>
            <person name="Xiao X.J."/>
            <person name="Lin M."/>
            <person name="Wu X.Y."/>
            <person name="Wu W.L."/>
            <person name="Chen Y.Y."/>
            <person name="Chang S.B."/>
            <person name="Sakamoto S."/>
            <person name="Ohme-Takagi M."/>
            <person name="Yagi M."/>
            <person name="Zeng S.J."/>
            <person name="Shen C.Y."/>
            <person name="Yeh C.M."/>
            <person name="Luo Y.B."/>
            <person name="Tsai W.C."/>
            <person name="Van de Peer Y."/>
            <person name="Liu Z.J."/>
        </authorList>
    </citation>
    <scope>NUCLEOTIDE SEQUENCE [LARGE SCALE GENOMIC DNA]</scope>
    <source>
        <strain evidence="2">cv. Shenzhen</strain>
        <tissue evidence="1">Stem</tissue>
    </source>
</reference>
<protein>
    <submittedName>
        <fullName evidence="1">Glycerol-3-phosphate O-acyltransferase 3/4</fullName>
        <ecNumber evidence="1">2.3.1.15</ecNumber>
    </submittedName>
</protein>
<evidence type="ECO:0000313" key="1">
    <source>
        <dbReference type="EMBL" id="PKA45663.1"/>
    </source>
</evidence>
<dbReference type="OrthoDB" id="10051137at2759"/>
<dbReference type="EMBL" id="KZ454830">
    <property type="protein sequence ID" value="PKA45663.1"/>
    <property type="molecule type" value="Genomic_DNA"/>
</dbReference>
<keyword evidence="2" id="KW-1185">Reference proteome</keyword>
<accession>A0A2H9ZQU1</accession>
<dbReference type="AlphaFoldDB" id="A0A2H9ZQU1"/>
<dbReference type="Proteomes" id="UP000236161">
    <property type="component" value="Unassembled WGS sequence"/>
</dbReference>